<proteinExistence type="predicted"/>
<dbReference type="AlphaFoldDB" id="A0A9K3EIL1"/>
<keyword evidence="1" id="KW-0732">Signal</keyword>
<name>A0A9K3EIL1_HELAN</name>
<gene>
    <name evidence="2" type="ORF">HanXRQr2_Chr13g0600941</name>
</gene>
<keyword evidence="3" id="KW-1185">Reference proteome</keyword>
<reference evidence="2" key="2">
    <citation type="submission" date="2020-06" db="EMBL/GenBank/DDBJ databases">
        <title>Helianthus annuus Genome sequencing and assembly Release 2.</title>
        <authorList>
            <person name="Gouzy J."/>
            <person name="Langlade N."/>
            <person name="Munos S."/>
        </authorList>
    </citation>
    <scope>NUCLEOTIDE SEQUENCE</scope>
    <source>
        <tissue evidence="2">Leaves</tissue>
    </source>
</reference>
<dbReference type="EMBL" id="MNCJ02000328">
    <property type="protein sequence ID" value="KAF5774480.1"/>
    <property type="molecule type" value="Genomic_DNA"/>
</dbReference>
<dbReference type="Proteomes" id="UP000215914">
    <property type="component" value="Unassembled WGS sequence"/>
</dbReference>
<evidence type="ECO:0000256" key="1">
    <source>
        <dbReference type="SAM" id="SignalP"/>
    </source>
</evidence>
<feature type="signal peptide" evidence="1">
    <location>
        <begin position="1"/>
        <end position="19"/>
    </location>
</feature>
<protein>
    <recommendedName>
        <fullName evidence="4">Secreted protein</fullName>
    </recommendedName>
</protein>
<dbReference type="Gramene" id="mRNA:HanXRQr2_Chr13g0600941">
    <property type="protein sequence ID" value="CDS:HanXRQr2_Chr13g0600941.1"/>
    <property type="gene ID" value="HanXRQr2_Chr13g0600941"/>
</dbReference>
<reference evidence="2" key="1">
    <citation type="journal article" date="2017" name="Nature">
        <title>The sunflower genome provides insights into oil metabolism, flowering and Asterid evolution.</title>
        <authorList>
            <person name="Badouin H."/>
            <person name="Gouzy J."/>
            <person name="Grassa C.J."/>
            <person name="Murat F."/>
            <person name="Staton S.E."/>
            <person name="Cottret L."/>
            <person name="Lelandais-Briere C."/>
            <person name="Owens G.L."/>
            <person name="Carrere S."/>
            <person name="Mayjonade B."/>
            <person name="Legrand L."/>
            <person name="Gill N."/>
            <person name="Kane N.C."/>
            <person name="Bowers J.E."/>
            <person name="Hubner S."/>
            <person name="Bellec A."/>
            <person name="Berard A."/>
            <person name="Berges H."/>
            <person name="Blanchet N."/>
            <person name="Boniface M.C."/>
            <person name="Brunel D."/>
            <person name="Catrice O."/>
            <person name="Chaidir N."/>
            <person name="Claudel C."/>
            <person name="Donnadieu C."/>
            <person name="Faraut T."/>
            <person name="Fievet G."/>
            <person name="Helmstetter N."/>
            <person name="King M."/>
            <person name="Knapp S.J."/>
            <person name="Lai Z."/>
            <person name="Le Paslier M.C."/>
            <person name="Lippi Y."/>
            <person name="Lorenzon L."/>
            <person name="Mandel J.R."/>
            <person name="Marage G."/>
            <person name="Marchand G."/>
            <person name="Marquand E."/>
            <person name="Bret-Mestries E."/>
            <person name="Morien E."/>
            <person name="Nambeesan S."/>
            <person name="Nguyen T."/>
            <person name="Pegot-Espagnet P."/>
            <person name="Pouilly N."/>
            <person name="Raftis F."/>
            <person name="Sallet E."/>
            <person name="Schiex T."/>
            <person name="Thomas J."/>
            <person name="Vandecasteele C."/>
            <person name="Vares D."/>
            <person name="Vear F."/>
            <person name="Vautrin S."/>
            <person name="Crespi M."/>
            <person name="Mangin B."/>
            <person name="Burke J.M."/>
            <person name="Salse J."/>
            <person name="Munos S."/>
            <person name="Vincourt P."/>
            <person name="Rieseberg L.H."/>
            <person name="Langlade N.B."/>
        </authorList>
    </citation>
    <scope>NUCLEOTIDE SEQUENCE</scope>
    <source>
        <tissue evidence="2">Leaves</tissue>
    </source>
</reference>
<organism evidence="2 3">
    <name type="scientific">Helianthus annuus</name>
    <name type="common">Common sunflower</name>
    <dbReference type="NCBI Taxonomy" id="4232"/>
    <lineage>
        <taxon>Eukaryota</taxon>
        <taxon>Viridiplantae</taxon>
        <taxon>Streptophyta</taxon>
        <taxon>Embryophyta</taxon>
        <taxon>Tracheophyta</taxon>
        <taxon>Spermatophyta</taxon>
        <taxon>Magnoliopsida</taxon>
        <taxon>eudicotyledons</taxon>
        <taxon>Gunneridae</taxon>
        <taxon>Pentapetalae</taxon>
        <taxon>asterids</taxon>
        <taxon>campanulids</taxon>
        <taxon>Asterales</taxon>
        <taxon>Asteraceae</taxon>
        <taxon>Asteroideae</taxon>
        <taxon>Heliantheae alliance</taxon>
        <taxon>Heliantheae</taxon>
        <taxon>Helianthus</taxon>
    </lineage>
</organism>
<accession>A0A9K3EIL1</accession>
<comment type="caution">
    <text evidence="2">The sequence shown here is derived from an EMBL/GenBank/DDBJ whole genome shotgun (WGS) entry which is preliminary data.</text>
</comment>
<evidence type="ECO:0000313" key="3">
    <source>
        <dbReference type="Proteomes" id="UP000215914"/>
    </source>
</evidence>
<feature type="chain" id="PRO_5039952405" description="Secreted protein" evidence="1">
    <location>
        <begin position="20"/>
        <end position="82"/>
    </location>
</feature>
<evidence type="ECO:0008006" key="4">
    <source>
        <dbReference type="Google" id="ProtNLM"/>
    </source>
</evidence>
<sequence>MTMILRIWTLTLESTISSALLAPKRKCFRGERLKCVPVISPQIQNHIPKYNWIKRMICYLISRLTWANDLSIWVRYCCDGTI</sequence>
<evidence type="ECO:0000313" key="2">
    <source>
        <dbReference type="EMBL" id="KAF5774480.1"/>
    </source>
</evidence>